<dbReference type="AlphaFoldDB" id="A0A0F9BG63"/>
<accession>A0A0F9BG63</accession>
<dbReference type="EMBL" id="LAZR01037985">
    <property type="protein sequence ID" value="KKL20730.1"/>
    <property type="molecule type" value="Genomic_DNA"/>
</dbReference>
<proteinExistence type="predicted"/>
<sequence>MGAIFRWVRDLWLGRRGLGQTTERATAVLTLATVALFTVSGGRILVTQILGEITTVINGVATVISLQADPTTGTTRAICANLDINAYAEGDVLGITGINTDAMLPPASSGVIEGQTMGVIVQEGTIDVISAVATTPGSIKWTLKWIPIDEGAAVVAA</sequence>
<gene>
    <name evidence="1" type="ORF">LCGC14_2452530</name>
</gene>
<evidence type="ECO:0000313" key="1">
    <source>
        <dbReference type="EMBL" id="KKL20730.1"/>
    </source>
</evidence>
<comment type="caution">
    <text evidence="1">The sequence shown here is derived from an EMBL/GenBank/DDBJ whole genome shotgun (WGS) entry which is preliminary data.</text>
</comment>
<name>A0A0F9BG63_9ZZZZ</name>
<reference evidence="1" key="1">
    <citation type="journal article" date="2015" name="Nature">
        <title>Complex archaea that bridge the gap between prokaryotes and eukaryotes.</title>
        <authorList>
            <person name="Spang A."/>
            <person name="Saw J.H."/>
            <person name="Jorgensen S.L."/>
            <person name="Zaremba-Niedzwiedzka K."/>
            <person name="Martijn J."/>
            <person name="Lind A.E."/>
            <person name="van Eijk R."/>
            <person name="Schleper C."/>
            <person name="Guy L."/>
            <person name="Ettema T.J."/>
        </authorList>
    </citation>
    <scope>NUCLEOTIDE SEQUENCE</scope>
</reference>
<protein>
    <submittedName>
        <fullName evidence="1">Uncharacterized protein</fullName>
    </submittedName>
</protein>
<organism evidence="1">
    <name type="scientific">marine sediment metagenome</name>
    <dbReference type="NCBI Taxonomy" id="412755"/>
    <lineage>
        <taxon>unclassified sequences</taxon>
        <taxon>metagenomes</taxon>
        <taxon>ecological metagenomes</taxon>
    </lineage>
</organism>